<dbReference type="Proteomes" id="UP000548476">
    <property type="component" value="Unassembled WGS sequence"/>
</dbReference>
<comment type="caution">
    <text evidence="2">The sequence shown here is derived from an EMBL/GenBank/DDBJ whole genome shotgun (WGS) entry which is preliminary data.</text>
</comment>
<gene>
    <name evidence="2" type="ORF">HNR73_002912</name>
</gene>
<proteinExistence type="predicted"/>
<evidence type="ECO:0000313" key="3">
    <source>
        <dbReference type="Proteomes" id="UP000548476"/>
    </source>
</evidence>
<evidence type="ECO:0000256" key="1">
    <source>
        <dbReference type="SAM" id="SignalP"/>
    </source>
</evidence>
<keyword evidence="3" id="KW-1185">Reference proteome</keyword>
<sequence length="147" mass="16360">MRRGLFLALAAMAAILIPTTAQADVSVQATCGQFSHNSLNGGSYGRLWYCYTKQSNGWYRVTATDIHTADGITAGDQWGGAIFAHYETRSGYYPSTLVGRAHDYQSVDGPPWSTSDVKNVWFEICNEPDHSDSYVYASHCRRMTKDF</sequence>
<feature type="chain" id="PRO_5032345226" evidence="1">
    <location>
        <begin position="24"/>
        <end position="147"/>
    </location>
</feature>
<organism evidence="2 3">
    <name type="scientific">Phytomonospora endophytica</name>
    <dbReference type="NCBI Taxonomy" id="714109"/>
    <lineage>
        <taxon>Bacteria</taxon>
        <taxon>Bacillati</taxon>
        <taxon>Actinomycetota</taxon>
        <taxon>Actinomycetes</taxon>
        <taxon>Micromonosporales</taxon>
        <taxon>Micromonosporaceae</taxon>
        <taxon>Phytomonospora</taxon>
    </lineage>
</organism>
<keyword evidence="1" id="KW-0732">Signal</keyword>
<dbReference type="AlphaFoldDB" id="A0A841FMN1"/>
<reference evidence="2 3" key="1">
    <citation type="submission" date="2020-08" db="EMBL/GenBank/DDBJ databases">
        <title>Genomic Encyclopedia of Type Strains, Phase IV (KMG-IV): sequencing the most valuable type-strain genomes for metagenomic binning, comparative biology and taxonomic classification.</title>
        <authorList>
            <person name="Goeker M."/>
        </authorList>
    </citation>
    <scope>NUCLEOTIDE SEQUENCE [LARGE SCALE GENOMIC DNA]</scope>
    <source>
        <strain evidence="2 3">YIM 65646</strain>
    </source>
</reference>
<name>A0A841FMN1_9ACTN</name>
<dbReference type="RefSeq" id="WP_184787895.1">
    <property type="nucleotide sequence ID" value="NZ_BONT01000059.1"/>
</dbReference>
<protein>
    <submittedName>
        <fullName evidence="2">Uncharacterized protein</fullName>
    </submittedName>
</protein>
<evidence type="ECO:0000313" key="2">
    <source>
        <dbReference type="EMBL" id="MBB6035058.1"/>
    </source>
</evidence>
<dbReference type="EMBL" id="JACHGT010000005">
    <property type="protein sequence ID" value="MBB6035058.1"/>
    <property type="molecule type" value="Genomic_DNA"/>
</dbReference>
<feature type="signal peptide" evidence="1">
    <location>
        <begin position="1"/>
        <end position="23"/>
    </location>
</feature>
<accession>A0A841FMN1</accession>